<protein>
    <recommendedName>
        <fullName evidence="2">Heterogeneous nuclear ribonucleoprotein Q acidic domain-containing protein</fullName>
    </recommendedName>
</protein>
<dbReference type="Proteomes" id="UP000256970">
    <property type="component" value="Unassembled WGS sequence"/>
</dbReference>
<name>A0A383W8J6_TETOB</name>
<dbReference type="EMBL" id="FNXT01001192">
    <property type="protein sequence ID" value="SZX73492.1"/>
    <property type="molecule type" value="Genomic_DNA"/>
</dbReference>
<feature type="compositionally biased region" description="Basic and acidic residues" evidence="1">
    <location>
        <begin position="244"/>
        <end position="254"/>
    </location>
</feature>
<dbReference type="InterPro" id="IPR041337">
    <property type="entry name" value="hnRNP_Q_AcD"/>
</dbReference>
<keyword evidence="4" id="KW-1185">Reference proteome</keyword>
<feature type="domain" description="Heterogeneous nuclear ribonucleoprotein Q acidic" evidence="2">
    <location>
        <begin position="32"/>
        <end position="98"/>
    </location>
</feature>
<organism evidence="3 4">
    <name type="scientific">Tetradesmus obliquus</name>
    <name type="common">Green alga</name>
    <name type="synonym">Acutodesmus obliquus</name>
    <dbReference type="NCBI Taxonomy" id="3088"/>
    <lineage>
        <taxon>Eukaryota</taxon>
        <taxon>Viridiplantae</taxon>
        <taxon>Chlorophyta</taxon>
        <taxon>core chlorophytes</taxon>
        <taxon>Chlorophyceae</taxon>
        <taxon>CS clade</taxon>
        <taxon>Sphaeropleales</taxon>
        <taxon>Scenedesmaceae</taxon>
        <taxon>Tetradesmus</taxon>
    </lineage>
</organism>
<proteinExistence type="predicted"/>
<feature type="region of interest" description="Disordered" evidence="1">
    <location>
        <begin position="181"/>
        <end position="266"/>
    </location>
</feature>
<dbReference type="Pfam" id="PF18360">
    <property type="entry name" value="hnRNP_Q_AcD"/>
    <property type="match status" value="3"/>
</dbReference>
<reference evidence="3 4" key="1">
    <citation type="submission" date="2016-10" db="EMBL/GenBank/DDBJ databases">
        <authorList>
            <person name="Cai Z."/>
        </authorList>
    </citation>
    <scope>NUCLEOTIDE SEQUENCE [LARGE SCALE GENOMIC DNA]</scope>
</reference>
<dbReference type="AlphaFoldDB" id="A0A383W8J6"/>
<feature type="domain" description="Heterogeneous nuclear ribonucleoprotein Q acidic" evidence="2">
    <location>
        <begin position="107"/>
        <end position="173"/>
    </location>
</feature>
<feature type="compositionally biased region" description="Gly residues" evidence="1">
    <location>
        <begin position="537"/>
        <end position="563"/>
    </location>
</feature>
<accession>A0A383W8J6</accession>
<dbReference type="CDD" id="cd21039">
    <property type="entry name" value="NURR"/>
    <property type="match status" value="4"/>
</dbReference>
<evidence type="ECO:0000259" key="2">
    <source>
        <dbReference type="Pfam" id="PF18360"/>
    </source>
</evidence>
<feature type="region of interest" description="Disordered" evidence="1">
    <location>
        <begin position="1"/>
        <end position="21"/>
    </location>
</feature>
<dbReference type="STRING" id="3088.A0A383W8J6"/>
<feature type="region of interest" description="Disordered" evidence="1">
    <location>
        <begin position="502"/>
        <end position="586"/>
    </location>
</feature>
<evidence type="ECO:0000256" key="1">
    <source>
        <dbReference type="SAM" id="MobiDB-lite"/>
    </source>
</evidence>
<evidence type="ECO:0000313" key="4">
    <source>
        <dbReference type="Proteomes" id="UP000256970"/>
    </source>
</evidence>
<evidence type="ECO:0000313" key="3">
    <source>
        <dbReference type="EMBL" id="SZX73492.1"/>
    </source>
</evidence>
<feature type="compositionally biased region" description="Basic and acidic residues" evidence="1">
    <location>
        <begin position="523"/>
        <end position="536"/>
    </location>
</feature>
<feature type="domain" description="Heterogeneous nuclear ribonucleoprotein Q acidic" evidence="2">
    <location>
        <begin position="607"/>
        <end position="657"/>
    </location>
</feature>
<gene>
    <name evidence="3" type="ORF">BQ4739_LOCUS13762</name>
</gene>
<feature type="compositionally biased region" description="Low complexity" evidence="1">
    <location>
        <begin position="207"/>
        <end position="225"/>
    </location>
</feature>
<sequence length="683" mass="70305">MDGKRTAHEAGLGPGNDRPAKSFRIEDFLESMDPSVRIKLRSMFDDGMLQAEDLDERNVAELRKFDAAVALEILEHYSQADFSTVRNRRAYLAGALKRKAHLANKQQLQPEVQAKLNQLMTAGSIRGGDLDKGCMDTLANLPPATAIAVLERYGGHDFSEVRNPSALFISTVKSVAGPEATAAARGYGPPPGSHSRSSGGPYGGPSGSYSSGSAAASAGGPTPRSYPGYPSLGGADHPGSRRGGSYDRYEDDHQPPPPPRQQQQQYAAAGGIGLLGAGAGAAAGPVSAEGLPLLAGGGLIQPPGVQLVAPGGLAGVPPGTVIMAAGVGGVQQQYIVSAGGMLTPVPPGATVIGGAIGGGFAVQVAAPAVIPAAAAAAPPPGVPPEWAAGRKQYGTEQGQLGVRTAEFHGLSPFAVFVHPSPALKLQQLWDDGNELLQQLWDDGNELVSMLDDKVWQVLAELPAPEALAIIDDAGQALLNPHAQIRNINAYFMSVVRKVVPGHLPGHPPGHQEPPGRGGYGGRGYDRYDSGGDDHYGGRGGGGFRGGFRGRGRGPAGGGRGGWHGGDDGDGDGGGYRTATPRAPGIHLLPPAQRAKAEELCRDHAPLLRAEHFDEGVVATLERLPHDDALAVLDELGGNSMAGVRNLPAYIMGICKRYIRGEAGVGAVGGGRGGGRGAGPVPHY</sequence>